<comment type="caution">
    <text evidence="2">The sequence shown here is derived from an EMBL/GenBank/DDBJ whole genome shotgun (WGS) entry which is preliminary data.</text>
</comment>
<evidence type="ECO:0000313" key="2">
    <source>
        <dbReference type="EMBL" id="KKL26551.1"/>
    </source>
</evidence>
<protein>
    <submittedName>
        <fullName evidence="2">Uncharacterized protein</fullName>
    </submittedName>
</protein>
<proteinExistence type="predicted"/>
<dbReference type="AlphaFoldDB" id="A0A0F9E9L9"/>
<gene>
    <name evidence="2" type="ORF">LCGC14_2394160</name>
</gene>
<sequence>MNKIGNQHSSLLDNMTKIAETEKKPESGFTINIEQSKQKTLKELFAQFTEDIDPAMNEMPDAPTGELPLEEGMGGDTEEAKRGLCEALVALCGSIDEAHSCLDQHCGESIEGGEMPPEEPMAEPMEAAPMEASMPMPMPGL</sequence>
<evidence type="ECO:0000256" key="1">
    <source>
        <dbReference type="SAM" id="MobiDB-lite"/>
    </source>
</evidence>
<accession>A0A0F9E9L9</accession>
<organism evidence="2">
    <name type="scientific">marine sediment metagenome</name>
    <dbReference type="NCBI Taxonomy" id="412755"/>
    <lineage>
        <taxon>unclassified sequences</taxon>
        <taxon>metagenomes</taxon>
        <taxon>ecological metagenomes</taxon>
    </lineage>
</organism>
<name>A0A0F9E9L9_9ZZZZ</name>
<reference evidence="2" key="1">
    <citation type="journal article" date="2015" name="Nature">
        <title>Complex archaea that bridge the gap between prokaryotes and eukaryotes.</title>
        <authorList>
            <person name="Spang A."/>
            <person name="Saw J.H."/>
            <person name="Jorgensen S.L."/>
            <person name="Zaremba-Niedzwiedzka K."/>
            <person name="Martijn J."/>
            <person name="Lind A.E."/>
            <person name="van Eijk R."/>
            <person name="Schleper C."/>
            <person name="Guy L."/>
            <person name="Ettema T.J."/>
        </authorList>
    </citation>
    <scope>NUCLEOTIDE SEQUENCE</scope>
</reference>
<feature type="region of interest" description="Disordered" evidence="1">
    <location>
        <begin position="54"/>
        <end position="78"/>
    </location>
</feature>
<dbReference type="EMBL" id="LAZR01035799">
    <property type="protein sequence ID" value="KKL26551.1"/>
    <property type="molecule type" value="Genomic_DNA"/>
</dbReference>